<dbReference type="EMBL" id="BTSX01000005">
    <property type="protein sequence ID" value="GMS99573.1"/>
    <property type="molecule type" value="Genomic_DNA"/>
</dbReference>
<keyword evidence="3" id="KW-1185">Reference proteome</keyword>
<accession>A0AAV5U047</accession>
<name>A0AAV5U047_9BILA</name>
<evidence type="ECO:0000256" key="1">
    <source>
        <dbReference type="SAM" id="MobiDB-lite"/>
    </source>
</evidence>
<reference evidence="2" key="1">
    <citation type="submission" date="2023-10" db="EMBL/GenBank/DDBJ databases">
        <title>Genome assembly of Pristionchus species.</title>
        <authorList>
            <person name="Yoshida K."/>
            <person name="Sommer R.J."/>
        </authorList>
    </citation>
    <scope>NUCLEOTIDE SEQUENCE</scope>
    <source>
        <strain evidence="2">RS0144</strain>
    </source>
</reference>
<dbReference type="AlphaFoldDB" id="A0AAV5U047"/>
<feature type="region of interest" description="Disordered" evidence="1">
    <location>
        <begin position="1"/>
        <end position="27"/>
    </location>
</feature>
<dbReference type="Proteomes" id="UP001432027">
    <property type="component" value="Unassembled WGS sequence"/>
</dbReference>
<sequence>MSIRGGSTATDARENTTTSNREQPHWSCSSAQMTVLLKPLLHKGHLLTMEESGLFDKCGAAAWASCGNEWPLHHVS</sequence>
<protein>
    <submittedName>
        <fullName evidence="2">Uncharacterized protein</fullName>
    </submittedName>
</protein>
<feature type="non-terminal residue" evidence="2">
    <location>
        <position position="76"/>
    </location>
</feature>
<comment type="caution">
    <text evidence="2">The sequence shown here is derived from an EMBL/GenBank/DDBJ whole genome shotgun (WGS) entry which is preliminary data.</text>
</comment>
<organism evidence="2 3">
    <name type="scientific">Pristionchus entomophagus</name>
    <dbReference type="NCBI Taxonomy" id="358040"/>
    <lineage>
        <taxon>Eukaryota</taxon>
        <taxon>Metazoa</taxon>
        <taxon>Ecdysozoa</taxon>
        <taxon>Nematoda</taxon>
        <taxon>Chromadorea</taxon>
        <taxon>Rhabditida</taxon>
        <taxon>Rhabditina</taxon>
        <taxon>Diplogasteromorpha</taxon>
        <taxon>Diplogasteroidea</taxon>
        <taxon>Neodiplogasteridae</taxon>
        <taxon>Pristionchus</taxon>
    </lineage>
</organism>
<gene>
    <name evidence="2" type="ORF">PENTCL1PPCAC_21748</name>
</gene>
<proteinExistence type="predicted"/>
<evidence type="ECO:0000313" key="3">
    <source>
        <dbReference type="Proteomes" id="UP001432027"/>
    </source>
</evidence>
<evidence type="ECO:0000313" key="2">
    <source>
        <dbReference type="EMBL" id="GMS99573.1"/>
    </source>
</evidence>